<dbReference type="EMBL" id="KL363233">
    <property type="protein sequence ID" value="KFD52034.1"/>
    <property type="molecule type" value="Genomic_DNA"/>
</dbReference>
<feature type="coiled-coil region" evidence="1">
    <location>
        <begin position="110"/>
        <end position="137"/>
    </location>
</feature>
<feature type="compositionally biased region" description="Low complexity" evidence="2">
    <location>
        <begin position="298"/>
        <end position="318"/>
    </location>
</feature>
<evidence type="ECO:0000313" key="3">
    <source>
        <dbReference type="EMBL" id="KFD52034.1"/>
    </source>
</evidence>
<organism evidence="3 4">
    <name type="scientific">Trichuris suis</name>
    <name type="common">pig whipworm</name>
    <dbReference type="NCBI Taxonomy" id="68888"/>
    <lineage>
        <taxon>Eukaryota</taxon>
        <taxon>Metazoa</taxon>
        <taxon>Ecdysozoa</taxon>
        <taxon>Nematoda</taxon>
        <taxon>Enoplea</taxon>
        <taxon>Dorylaimia</taxon>
        <taxon>Trichinellida</taxon>
        <taxon>Trichuridae</taxon>
        <taxon>Trichuris</taxon>
    </lineage>
</organism>
<feature type="compositionally biased region" description="Basic and acidic residues" evidence="2">
    <location>
        <begin position="251"/>
        <end position="267"/>
    </location>
</feature>
<evidence type="ECO:0000256" key="1">
    <source>
        <dbReference type="SAM" id="Coils"/>
    </source>
</evidence>
<dbReference type="AlphaFoldDB" id="A0A085M488"/>
<keyword evidence="4" id="KW-1185">Reference proteome</keyword>
<evidence type="ECO:0000313" key="4">
    <source>
        <dbReference type="Proteomes" id="UP000030764"/>
    </source>
</evidence>
<keyword evidence="1" id="KW-0175">Coiled coil</keyword>
<name>A0A085M488_9BILA</name>
<proteinExistence type="predicted"/>
<sequence length="451" mass="49313">MVGKHSCQRRTKDIDVNFNVLVVRTGKETGTHLGRDEPELCGLVAAKAPAIEKQGYDYSTLKLLAELYDAMKRTDTPLDPEGQQRANVLNNVGKIYLKTQGWKALTNGKVVRVTDNLDELRRQVAELQKTVAETKDRQVQKAVTTLSKLTETHVSATLEELSDIYRGIGKGVRIRNDEVKNVIRQLSKQGIMAPEETSLVSKTVTSGKPEGSTPAQIVQVVAPGVITRQDGTVKTRSKLMNIGKLPPEPAAAEKKEPSKPEVVDKPKVANAPEVPASSSKKKAIPKKESSKKAKPETTKSASSQSNTTTSTSRTSSQKRSLERVSSMLGIKSGDRSAKSLAQDLQFQPATTGDEKNDQFLIVLNLLEDVESKNRPFSGLELKFVRNVIENETTVPLDKVQLALNEAADQKLITPAQANKAFMDLSREVIKGTGNVPLTKVRKLFDGIMPAK</sequence>
<accession>A0A085M488</accession>
<evidence type="ECO:0000256" key="2">
    <source>
        <dbReference type="SAM" id="MobiDB-lite"/>
    </source>
</evidence>
<feature type="region of interest" description="Disordered" evidence="2">
    <location>
        <begin position="232"/>
        <end position="323"/>
    </location>
</feature>
<dbReference type="Proteomes" id="UP000030764">
    <property type="component" value="Unassembled WGS sequence"/>
</dbReference>
<reference evidence="3 4" key="1">
    <citation type="journal article" date="2014" name="Nat. Genet.">
        <title>Genome and transcriptome of the porcine whipworm Trichuris suis.</title>
        <authorList>
            <person name="Jex A.R."/>
            <person name="Nejsum P."/>
            <person name="Schwarz E.M."/>
            <person name="Hu L."/>
            <person name="Young N.D."/>
            <person name="Hall R.S."/>
            <person name="Korhonen P.K."/>
            <person name="Liao S."/>
            <person name="Thamsborg S."/>
            <person name="Xia J."/>
            <person name="Xu P."/>
            <person name="Wang S."/>
            <person name="Scheerlinck J.P."/>
            <person name="Hofmann A."/>
            <person name="Sternberg P.W."/>
            <person name="Wang J."/>
            <person name="Gasser R.B."/>
        </authorList>
    </citation>
    <scope>NUCLEOTIDE SEQUENCE [LARGE SCALE GENOMIC DNA]</scope>
    <source>
        <strain evidence="3">DCEP-RM93M</strain>
    </source>
</reference>
<feature type="compositionally biased region" description="Basic and acidic residues" evidence="2">
    <location>
        <begin position="285"/>
        <end position="297"/>
    </location>
</feature>
<protein>
    <submittedName>
        <fullName evidence="3">Uncharacterized protein</fullName>
    </submittedName>
</protein>
<gene>
    <name evidence="3" type="ORF">M513_07166</name>
</gene>